<keyword evidence="15" id="KW-1185">Reference proteome</keyword>
<evidence type="ECO:0000256" key="8">
    <source>
        <dbReference type="ARBA" id="ARBA00023157"/>
    </source>
</evidence>
<name>G8JXQ4_ERECY</name>
<dbReference type="InterPro" id="IPR017853">
    <property type="entry name" value="GH"/>
</dbReference>
<feature type="region of interest" description="Disordered" evidence="13">
    <location>
        <begin position="399"/>
        <end position="432"/>
    </location>
</feature>
<comment type="function">
    <text evidence="12">Splits internally a 1,3-beta-glucan molecule and transfers the newly generated reducing end (the donor) to the non-reducing end of another 1,3-beta-glucan molecule (the acceptor) forming a 1,3-beta linkage, resulting in the elongation of 1,3-beta-glucan chains in the cell wall.</text>
</comment>
<dbReference type="Proteomes" id="UP000006790">
    <property type="component" value="Chromosome 8"/>
</dbReference>
<evidence type="ECO:0000256" key="3">
    <source>
        <dbReference type="ARBA" id="ARBA00007528"/>
    </source>
</evidence>
<evidence type="ECO:0000256" key="2">
    <source>
        <dbReference type="ARBA" id="ARBA00004589"/>
    </source>
</evidence>
<dbReference type="Gene3D" id="3.20.20.80">
    <property type="entry name" value="Glycosidases"/>
    <property type="match status" value="1"/>
</dbReference>
<evidence type="ECO:0000256" key="6">
    <source>
        <dbReference type="ARBA" id="ARBA00022729"/>
    </source>
</evidence>
<dbReference type="GO" id="GO:0098552">
    <property type="term" value="C:side of membrane"/>
    <property type="evidence" value="ECO:0007669"/>
    <property type="project" value="UniProtKB-KW"/>
</dbReference>
<dbReference type="SUPFAM" id="SSF51445">
    <property type="entry name" value="(Trans)glycosidases"/>
    <property type="match status" value="1"/>
</dbReference>
<evidence type="ECO:0000256" key="11">
    <source>
        <dbReference type="ARBA" id="ARBA00023316"/>
    </source>
</evidence>
<evidence type="ECO:0000256" key="13">
    <source>
        <dbReference type="SAM" id="MobiDB-lite"/>
    </source>
</evidence>
<dbReference type="OrthoDB" id="421038at2759"/>
<keyword evidence="6 12" id="KW-0732">Signal</keyword>
<dbReference type="AlphaFoldDB" id="G8JXQ4"/>
<keyword evidence="10 12" id="KW-0449">Lipoprotein</keyword>
<protein>
    <recommendedName>
        <fullName evidence="12">1,3-beta-glucanosyltransferase</fullName>
        <ecNumber evidence="12">2.4.1.-</ecNumber>
    </recommendedName>
</protein>
<comment type="subcellular location">
    <subcellularLocation>
        <location evidence="1">Cell envelope</location>
    </subcellularLocation>
    <subcellularLocation>
        <location evidence="12">Cell membrane</location>
        <topology evidence="12">Lipid-anchor</topology>
        <topology evidence="12">GPI-anchor</topology>
    </subcellularLocation>
    <subcellularLocation>
        <location evidence="2">Membrane</location>
        <topology evidence="2">Lipid-anchor</topology>
        <topology evidence="2">GPI-anchor</topology>
    </subcellularLocation>
</comment>
<dbReference type="GO" id="GO:0031505">
    <property type="term" value="P:fungal-type cell wall organization"/>
    <property type="evidence" value="ECO:0007669"/>
    <property type="project" value="TreeGrafter"/>
</dbReference>
<evidence type="ECO:0000256" key="7">
    <source>
        <dbReference type="ARBA" id="ARBA00023136"/>
    </source>
</evidence>
<dbReference type="eggNOG" id="ENOG502QRZZ">
    <property type="taxonomic scope" value="Eukaryota"/>
</dbReference>
<dbReference type="GO" id="GO:0071970">
    <property type="term" value="P:fungal-type cell wall (1-&gt;3)-beta-D-glucan biosynthetic process"/>
    <property type="evidence" value="ECO:0007669"/>
    <property type="project" value="TreeGrafter"/>
</dbReference>
<keyword evidence="9" id="KW-0325">Glycoprotein</keyword>
<dbReference type="EMBL" id="CP002504">
    <property type="protein sequence ID" value="AET41628.1"/>
    <property type="molecule type" value="Genomic_DNA"/>
</dbReference>
<feature type="signal peptide" evidence="12">
    <location>
        <begin position="1"/>
        <end position="20"/>
    </location>
</feature>
<evidence type="ECO:0000256" key="12">
    <source>
        <dbReference type="RuleBase" id="RU361209"/>
    </source>
</evidence>
<keyword evidence="11" id="KW-0961">Cell wall biogenesis/degradation</keyword>
<reference evidence="15" key="1">
    <citation type="journal article" date="2012" name="G3 (Bethesda)">
        <title>Pichia sorbitophila, an interspecies yeast hybrid reveals early steps of genome resolution following polyploidization.</title>
        <authorList>
            <person name="Leh Louis V."/>
            <person name="Despons L."/>
            <person name="Friedrich A."/>
            <person name="Martin T."/>
            <person name="Durrens P."/>
            <person name="Casaregola S."/>
            <person name="Neuveglise C."/>
            <person name="Fairhead C."/>
            <person name="Marck C."/>
            <person name="Cruz J.A."/>
            <person name="Straub M.L."/>
            <person name="Kugler V."/>
            <person name="Sacerdot C."/>
            <person name="Uzunov Z."/>
            <person name="Thierry A."/>
            <person name="Weiss S."/>
            <person name="Bleykasten C."/>
            <person name="De Montigny J."/>
            <person name="Jacques N."/>
            <person name="Jung P."/>
            <person name="Lemaire M."/>
            <person name="Mallet S."/>
            <person name="Morel G."/>
            <person name="Richard G.F."/>
            <person name="Sarkar A."/>
            <person name="Savel G."/>
            <person name="Schacherer J."/>
            <person name="Seret M.L."/>
            <person name="Talla E."/>
            <person name="Samson G."/>
            <person name="Jubin C."/>
            <person name="Poulain J."/>
            <person name="Vacherie B."/>
            <person name="Barbe V."/>
            <person name="Pelletier E."/>
            <person name="Sherman D.J."/>
            <person name="Westhof E."/>
            <person name="Weissenbach J."/>
            <person name="Baret P.V."/>
            <person name="Wincker P."/>
            <person name="Gaillardin C."/>
            <person name="Dujon B."/>
            <person name="Souciet J.L."/>
        </authorList>
    </citation>
    <scope>NUCLEOTIDE SEQUENCE [LARGE SCALE GENOMIC DNA]</scope>
    <source>
        <strain evidence="15">CBS 270.75 / DBVPG 7215 / KCTC 17166 / NRRL Y-17582</strain>
    </source>
</reference>
<keyword evidence="5 12" id="KW-0808">Transferase</keyword>
<organism evidence="14 15">
    <name type="scientific">Eremothecium cymbalariae (strain CBS 270.75 / DBVPG 7215 / KCTC 17166 / NRRL Y-17582)</name>
    <name type="common">Yeast</name>
    <dbReference type="NCBI Taxonomy" id="931890"/>
    <lineage>
        <taxon>Eukaryota</taxon>
        <taxon>Fungi</taxon>
        <taxon>Dikarya</taxon>
        <taxon>Ascomycota</taxon>
        <taxon>Saccharomycotina</taxon>
        <taxon>Saccharomycetes</taxon>
        <taxon>Saccharomycetales</taxon>
        <taxon>Saccharomycetaceae</taxon>
        <taxon>Eremothecium</taxon>
    </lineage>
</organism>
<evidence type="ECO:0000256" key="10">
    <source>
        <dbReference type="ARBA" id="ARBA00023288"/>
    </source>
</evidence>
<feature type="compositionally biased region" description="Low complexity" evidence="13">
    <location>
        <begin position="408"/>
        <end position="432"/>
    </location>
</feature>
<dbReference type="GO" id="GO:0042124">
    <property type="term" value="F:1,3-beta-glucanosyltransferase activity"/>
    <property type="evidence" value="ECO:0007669"/>
    <property type="project" value="EnsemblFungi"/>
</dbReference>
<dbReference type="GO" id="GO:0009277">
    <property type="term" value="C:fungal-type cell wall"/>
    <property type="evidence" value="ECO:0007669"/>
    <property type="project" value="EnsemblFungi"/>
</dbReference>
<dbReference type="FunCoup" id="G8JXQ4">
    <property type="interactions" value="31"/>
</dbReference>
<feature type="chain" id="PRO_5005133013" description="1,3-beta-glucanosyltransferase" evidence="12">
    <location>
        <begin position="21"/>
        <end position="453"/>
    </location>
</feature>
<evidence type="ECO:0000256" key="9">
    <source>
        <dbReference type="ARBA" id="ARBA00023180"/>
    </source>
</evidence>
<dbReference type="Pfam" id="PF03198">
    <property type="entry name" value="Glyco_hydro_72"/>
    <property type="match status" value="1"/>
</dbReference>
<keyword evidence="8" id="KW-1015">Disulfide bond</keyword>
<proteinExistence type="inferred from homology"/>
<evidence type="ECO:0000256" key="5">
    <source>
        <dbReference type="ARBA" id="ARBA00022679"/>
    </source>
</evidence>
<evidence type="ECO:0000256" key="4">
    <source>
        <dbReference type="ARBA" id="ARBA00022622"/>
    </source>
</evidence>
<dbReference type="RefSeq" id="XP_003648445.1">
    <property type="nucleotide sequence ID" value="XM_003648397.1"/>
</dbReference>
<dbReference type="STRING" id="931890.G8JXQ4"/>
<sequence>MKLGSTLGLLTAILAGTALAADTTSNSSSSISPIEVSGNAFFNSKTGERFYIRGVDYQPGGPSNLTDPLADSRICGRDIPLFKELGINSIRVYTVDNSLDHDECMQMLADAGIYLILDINTPTASISRVNPGCSYNAHYLQSLFATVDAFAKYDNVLGFFAGNEVLNDEKNTKSATYVKAVVRDVKKYIKARNYRKIPVGYSAADVSSNRVLSAHYFNCGDDEDARIDMFGVNDYSWCGESSFRVSGYSEKMQLYKGYSVPMFLSEFGCIKVESARPFSEISVIYSELMSSLFSGGLAYEYSQEVNKHGLVEIGEGNNITKLQDFENLKNQYSKTSNPTGDGGYSKDSNYSECPVYQEGVWEANNTLPEMPSAASAYFTSGAGTPLGTGLMTQELCEDASIDDDPKPSSISSSQSSTTASSTATTASSKGAAAPGLHAPLAFRILVYLAEFAY</sequence>
<dbReference type="PANTHER" id="PTHR31468">
    <property type="entry name" value="1,3-BETA-GLUCANOSYLTRANSFERASE GAS1"/>
    <property type="match status" value="1"/>
</dbReference>
<dbReference type="GeneID" id="11471549"/>
<dbReference type="KEGG" id="erc:Ecym_8355"/>
<dbReference type="HOGENOM" id="CLU_021855_1_0_1"/>
<dbReference type="PANTHER" id="PTHR31468:SF5">
    <property type="entry name" value="1,3-BETA-GLUCANOSYLTRANSFERASE GAS5"/>
    <property type="match status" value="1"/>
</dbReference>
<evidence type="ECO:0000313" key="15">
    <source>
        <dbReference type="Proteomes" id="UP000006790"/>
    </source>
</evidence>
<dbReference type="EC" id="2.4.1.-" evidence="12"/>
<evidence type="ECO:0000256" key="1">
    <source>
        <dbReference type="ARBA" id="ARBA00004196"/>
    </source>
</evidence>
<evidence type="ECO:0000313" key="14">
    <source>
        <dbReference type="EMBL" id="AET41628.1"/>
    </source>
</evidence>
<dbReference type="OMA" id="GVNDYSW"/>
<comment type="similarity">
    <text evidence="3 12">Belongs to the glycosyl hydrolase 72 family.</text>
</comment>
<dbReference type="InParanoid" id="G8JXQ4"/>
<dbReference type="InterPro" id="IPR004886">
    <property type="entry name" value="Glucanosyltransferase"/>
</dbReference>
<keyword evidence="7 12" id="KW-0472">Membrane</keyword>
<gene>
    <name evidence="14" type="ordered locus">Ecym_8355</name>
</gene>
<accession>G8JXQ4</accession>
<dbReference type="FunFam" id="3.20.20.80:FF:000032">
    <property type="entry name" value="1,3-beta-glucanosyltransferase"/>
    <property type="match status" value="1"/>
</dbReference>
<dbReference type="GO" id="GO:0005886">
    <property type="term" value="C:plasma membrane"/>
    <property type="evidence" value="ECO:0007669"/>
    <property type="project" value="UniProtKB-SubCell"/>
</dbReference>
<keyword evidence="4 12" id="KW-0336">GPI-anchor</keyword>